<dbReference type="EMBL" id="PKPP01013772">
    <property type="protein sequence ID" value="PWA40474.1"/>
    <property type="molecule type" value="Genomic_DNA"/>
</dbReference>
<name>A0A2U1KUQ0_ARTAN</name>
<evidence type="ECO:0000313" key="3">
    <source>
        <dbReference type="Proteomes" id="UP000245207"/>
    </source>
</evidence>
<reference evidence="2 3" key="1">
    <citation type="journal article" date="2018" name="Mol. Plant">
        <title>The genome of Artemisia annua provides insight into the evolution of Asteraceae family and artemisinin biosynthesis.</title>
        <authorList>
            <person name="Shen Q."/>
            <person name="Zhang L."/>
            <person name="Liao Z."/>
            <person name="Wang S."/>
            <person name="Yan T."/>
            <person name="Shi P."/>
            <person name="Liu M."/>
            <person name="Fu X."/>
            <person name="Pan Q."/>
            <person name="Wang Y."/>
            <person name="Lv Z."/>
            <person name="Lu X."/>
            <person name="Zhang F."/>
            <person name="Jiang W."/>
            <person name="Ma Y."/>
            <person name="Chen M."/>
            <person name="Hao X."/>
            <person name="Li L."/>
            <person name="Tang Y."/>
            <person name="Lv G."/>
            <person name="Zhou Y."/>
            <person name="Sun X."/>
            <person name="Brodelius P.E."/>
            <person name="Rose J.K.C."/>
            <person name="Tang K."/>
        </authorList>
    </citation>
    <scope>NUCLEOTIDE SEQUENCE [LARGE SCALE GENOMIC DNA]</scope>
    <source>
        <strain evidence="3">cv. Huhao1</strain>
        <tissue evidence="2">Leaf</tissue>
    </source>
</reference>
<feature type="region of interest" description="Disordered" evidence="1">
    <location>
        <begin position="293"/>
        <end position="318"/>
    </location>
</feature>
<protein>
    <recommendedName>
        <fullName evidence="4">Protein FAR1-RELATED SEQUENCE</fullName>
    </recommendedName>
</protein>
<proteinExistence type="predicted"/>
<organism evidence="2 3">
    <name type="scientific">Artemisia annua</name>
    <name type="common">Sweet wormwood</name>
    <dbReference type="NCBI Taxonomy" id="35608"/>
    <lineage>
        <taxon>Eukaryota</taxon>
        <taxon>Viridiplantae</taxon>
        <taxon>Streptophyta</taxon>
        <taxon>Embryophyta</taxon>
        <taxon>Tracheophyta</taxon>
        <taxon>Spermatophyta</taxon>
        <taxon>Magnoliopsida</taxon>
        <taxon>eudicotyledons</taxon>
        <taxon>Gunneridae</taxon>
        <taxon>Pentapetalae</taxon>
        <taxon>asterids</taxon>
        <taxon>campanulids</taxon>
        <taxon>Asterales</taxon>
        <taxon>Asteraceae</taxon>
        <taxon>Asteroideae</taxon>
        <taxon>Anthemideae</taxon>
        <taxon>Artemisiinae</taxon>
        <taxon>Artemisia</taxon>
    </lineage>
</organism>
<evidence type="ECO:0008006" key="4">
    <source>
        <dbReference type="Google" id="ProtNLM"/>
    </source>
</evidence>
<evidence type="ECO:0000313" key="2">
    <source>
        <dbReference type="EMBL" id="PWA40474.1"/>
    </source>
</evidence>
<evidence type="ECO:0000256" key="1">
    <source>
        <dbReference type="SAM" id="MobiDB-lite"/>
    </source>
</evidence>
<dbReference type="Proteomes" id="UP000245207">
    <property type="component" value="Unassembled WGS sequence"/>
</dbReference>
<comment type="caution">
    <text evidence="2">The sequence shown here is derived from an EMBL/GenBank/DDBJ whole genome shotgun (WGS) entry which is preliminary data.</text>
</comment>
<gene>
    <name evidence="2" type="ORF">CTI12_AA560530</name>
</gene>
<keyword evidence="3" id="KW-1185">Reference proteome</keyword>
<accession>A0A2U1KUQ0</accession>
<dbReference type="AlphaFoldDB" id="A0A2U1KUQ0"/>
<sequence>MDSIQNFDSFSSEEIVADLPTTSEEIVADLPTTSEDILVSEDVSAKYTEEIVAYEHGDESEAIKKISVGAWFCQIETKSLVEGSEVSIIREKKFFDELMEKKKAKLREKAKNKVMDKEEEPINLFSRPDGLYKVLRNIEDGSVYILRRWTKNLIPATLRNKRNIYGEKNEIVENYASEATSIVDYCVHMLSKDEPRLSAFVEKLKLLKIDVEADCPNPPSKDKLDNLEELIGVPKPAEKTVNNPSLGNPNGRKKLRIKGGKEQALEKNKKNKNACSLCGETDGHKRRTCPKKYAVEDELDQPEVTREEDNLDQSDVTA</sequence>
<dbReference type="OrthoDB" id="1677172at2759"/>